<evidence type="ECO:0000313" key="2">
    <source>
        <dbReference type="Proteomes" id="UP001162131"/>
    </source>
</evidence>
<dbReference type="AlphaFoldDB" id="A0AAU9K2F9"/>
<evidence type="ECO:0000313" key="1">
    <source>
        <dbReference type="EMBL" id="CAG9333242.1"/>
    </source>
</evidence>
<proteinExistence type="predicted"/>
<sequence length="148" mass="17752">MGIKDWFNLNKKEESKTLQEEGRSYSSSTRIYCLPDEEGITKCKKITTIRSRSGSEPPSEEIIEEEIPYDENFMDGPEFDEISQLEECFRKLLDPFSHLGRYSEFFDKEKHSHDGLFRHFRNPQRFNENLDEFYRDYYKDESKSIYDA</sequence>
<reference evidence="1" key="1">
    <citation type="submission" date="2021-09" db="EMBL/GenBank/DDBJ databases">
        <authorList>
            <consortium name="AG Swart"/>
            <person name="Singh M."/>
            <person name="Singh A."/>
            <person name="Seah K."/>
            <person name="Emmerich C."/>
        </authorList>
    </citation>
    <scope>NUCLEOTIDE SEQUENCE</scope>
    <source>
        <strain evidence="1">ATCC30299</strain>
    </source>
</reference>
<keyword evidence="2" id="KW-1185">Reference proteome</keyword>
<dbReference type="Proteomes" id="UP001162131">
    <property type="component" value="Unassembled WGS sequence"/>
</dbReference>
<comment type="caution">
    <text evidence="1">The sequence shown here is derived from an EMBL/GenBank/DDBJ whole genome shotgun (WGS) entry which is preliminary data.</text>
</comment>
<name>A0AAU9K2F9_9CILI</name>
<accession>A0AAU9K2F9</accession>
<organism evidence="1 2">
    <name type="scientific">Blepharisma stoltei</name>
    <dbReference type="NCBI Taxonomy" id="1481888"/>
    <lineage>
        <taxon>Eukaryota</taxon>
        <taxon>Sar</taxon>
        <taxon>Alveolata</taxon>
        <taxon>Ciliophora</taxon>
        <taxon>Postciliodesmatophora</taxon>
        <taxon>Heterotrichea</taxon>
        <taxon>Heterotrichida</taxon>
        <taxon>Blepharismidae</taxon>
        <taxon>Blepharisma</taxon>
    </lineage>
</organism>
<protein>
    <submittedName>
        <fullName evidence="1">Uncharacterized protein</fullName>
    </submittedName>
</protein>
<gene>
    <name evidence="1" type="ORF">BSTOLATCC_MIC58060</name>
</gene>
<dbReference type="EMBL" id="CAJZBQ010000056">
    <property type="protein sequence ID" value="CAG9333242.1"/>
    <property type="molecule type" value="Genomic_DNA"/>
</dbReference>